<dbReference type="EMBL" id="BAABCA010000002">
    <property type="protein sequence ID" value="GAA4234245.1"/>
    <property type="molecule type" value="Genomic_DNA"/>
</dbReference>
<protein>
    <submittedName>
        <fullName evidence="2">Prepilin-type N-terminal cleavage/methylation domain-containing protein</fullName>
    </submittedName>
</protein>
<accession>A0ABP8C631</accession>
<comment type="caution">
    <text evidence="2">The sequence shown here is derived from an EMBL/GenBank/DDBJ whole genome shotgun (WGS) entry which is preliminary data.</text>
</comment>
<organism evidence="2 3">
    <name type="scientific">Postechiella marina</name>
    <dbReference type="NCBI Taxonomy" id="943941"/>
    <lineage>
        <taxon>Bacteria</taxon>
        <taxon>Pseudomonadati</taxon>
        <taxon>Bacteroidota</taxon>
        <taxon>Flavobacteriia</taxon>
        <taxon>Flavobacteriales</taxon>
        <taxon>Flavobacteriaceae</taxon>
        <taxon>Postechiella</taxon>
    </lineage>
</organism>
<keyword evidence="1" id="KW-0812">Transmembrane</keyword>
<keyword evidence="1" id="KW-0472">Membrane</keyword>
<proteinExistence type="predicted"/>
<evidence type="ECO:0000313" key="3">
    <source>
        <dbReference type="Proteomes" id="UP001501496"/>
    </source>
</evidence>
<gene>
    <name evidence="2" type="ORF">GCM10022291_13240</name>
</gene>
<dbReference type="Pfam" id="PF07963">
    <property type="entry name" value="N_methyl"/>
    <property type="match status" value="1"/>
</dbReference>
<evidence type="ECO:0000256" key="1">
    <source>
        <dbReference type="SAM" id="Phobius"/>
    </source>
</evidence>
<keyword evidence="1" id="KW-1133">Transmembrane helix</keyword>
<evidence type="ECO:0000313" key="2">
    <source>
        <dbReference type="EMBL" id="GAA4234245.1"/>
    </source>
</evidence>
<feature type="transmembrane region" description="Helical" evidence="1">
    <location>
        <begin position="16"/>
        <end position="37"/>
    </location>
</feature>
<dbReference type="InterPro" id="IPR012902">
    <property type="entry name" value="N_methyl_site"/>
</dbReference>
<sequence>MLRTKHKIKAFTLSEMVVVIIITSIVVGIAFAVLQLVQKHMRGIKYNFSENTVINTFEQSLWVDFNKYSKIKYNKKEDALIFASEIDSTIYKFENDYILKRRDTFNIQIQNKAFFFDGNKIEKGQVDALKLEGSKSFPNQRLFIFKRNSATSFMN</sequence>
<dbReference type="Proteomes" id="UP001501496">
    <property type="component" value="Unassembled WGS sequence"/>
</dbReference>
<name>A0ABP8C631_9FLAO</name>
<keyword evidence="3" id="KW-1185">Reference proteome</keyword>
<reference evidence="3" key="1">
    <citation type="journal article" date="2019" name="Int. J. Syst. Evol. Microbiol.">
        <title>The Global Catalogue of Microorganisms (GCM) 10K type strain sequencing project: providing services to taxonomists for standard genome sequencing and annotation.</title>
        <authorList>
            <consortium name="The Broad Institute Genomics Platform"/>
            <consortium name="The Broad Institute Genome Sequencing Center for Infectious Disease"/>
            <person name="Wu L."/>
            <person name="Ma J."/>
        </authorList>
    </citation>
    <scope>NUCLEOTIDE SEQUENCE [LARGE SCALE GENOMIC DNA]</scope>
    <source>
        <strain evidence="3">JCM 17630</strain>
    </source>
</reference>
<dbReference type="NCBIfam" id="TIGR02532">
    <property type="entry name" value="IV_pilin_GFxxxE"/>
    <property type="match status" value="1"/>
</dbReference>